<protein>
    <submittedName>
        <fullName evidence="2">Uncharacterized protein</fullName>
    </submittedName>
</protein>
<evidence type="ECO:0000256" key="1">
    <source>
        <dbReference type="SAM" id="MobiDB-lite"/>
    </source>
</evidence>
<proteinExistence type="predicted"/>
<dbReference type="Proteomes" id="UP000789595">
    <property type="component" value="Unassembled WGS sequence"/>
</dbReference>
<evidence type="ECO:0000313" key="2">
    <source>
        <dbReference type="EMBL" id="CAE0696446.1"/>
    </source>
</evidence>
<dbReference type="EMBL" id="CAKKNE010000005">
    <property type="protein sequence ID" value="CAH0376452.1"/>
    <property type="molecule type" value="Genomic_DNA"/>
</dbReference>
<feature type="region of interest" description="Disordered" evidence="1">
    <location>
        <begin position="1"/>
        <end position="82"/>
    </location>
</feature>
<evidence type="ECO:0000313" key="4">
    <source>
        <dbReference type="Proteomes" id="UP000789595"/>
    </source>
</evidence>
<keyword evidence="4" id="KW-1185">Reference proteome</keyword>
<reference evidence="3" key="2">
    <citation type="submission" date="2021-11" db="EMBL/GenBank/DDBJ databases">
        <authorList>
            <consortium name="Genoscope - CEA"/>
            <person name="William W."/>
        </authorList>
    </citation>
    <scope>NUCLEOTIDE SEQUENCE</scope>
</reference>
<dbReference type="AlphaFoldDB" id="A0A7S4E896"/>
<dbReference type="EMBL" id="HBIW01013840">
    <property type="protein sequence ID" value="CAE0696446.1"/>
    <property type="molecule type" value="Transcribed_RNA"/>
</dbReference>
<accession>A0A7S4E896</accession>
<gene>
    <name evidence="2" type="ORF">PCAL00307_LOCUS11882</name>
    <name evidence="3" type="ORF">PECAL_5P10420</name>
</gene>
<feature type="compositionally biased region" description="Basic and acidic residues" evidence="1">
    <location>
        <begin position="9"/>
        <end position="24"/>
    </location>
</feature>
<evidence type="ECO:0000313" key="3">
    <source>
        <dbReference type="EMBL" id="CAH0376452.1"/>
    </source>
</evidence>
<name>A0A7S4E896_9STRA</name>
<organism evidence="2">
    <name type="scientific">Pelagomonas calceolata</name>
    <dbReference type="NCBI Taxonomy" id="35677"/>
    <lineage>
        <taxon>Eukaryota</taxon>
        <taxon>Sar</taxon>
        <taxon>Stramenopiles</taxon>
        <taxon>Ochrophyta</taxon>
        <taxon>Pelagophyceae</taxon>
        <taxon>Pelagomonadales</taxon>
        <taxon>Pelagomonadaceae</taxon>
        <taxon>Pelagomonas</taxon>
    </lineage>
</organism>
<sequence>MDAPLPKPPTDDAKPPAPPKEDRPIGPWGGEPMPADPDKDEDWPAPGPEIPAPYQDQRPDPEVFGGPDPGAPPPNPNPQTFEKPRFMCNALDDAEAEMRKLWAWRERRKRGPPPDPVEDDERAVPAAEVWAACAVAFAEADAIDVTLAWDLLRRRVANDDNECATGLASKVLEDGLGGLETVLEAEDDDEAMRACADAVCGAWARCAKAREASGGVVEDAAACASNLLDLMQLALTVRAYVACAESLQSLCRTSPEACHEILHGEGVRVLATALAWCVLDEDMSKGGLLKVVDTDLGCALVDLLTVLAGADATKVVGDLKAEAPALIGVCLRAILLDERPQWTVPPLCKSGVHLLLRAPESYYAWLVANGSVPRLLTLLEPLVVLYLVERDPDAQEPDLQVAPCLECVLRSARCGAEGRAATKAWIYPPKDDERWRAALAANAARAQDDEEFAEAVEERRKHPVDPEPYAMRTLLVELMYKCPQKRTRRLAGDLVLELCGGDRAEFELRAGTDAAGRYWKEGSS</sequence>
<reference evidence="2" key="1">
    <citation type="submission" date="2021-01" db="EMBL/GenBank/DDBJ databases">
        <authorList>
            <person name="Corre E."/>
            <person name="Pelletier E."/>
            <person name="Niang G."/>
            <person name="Scheremetjew M."/>
            <person name="Finn R."/>
            <person name="Kale V."/>
            <person name="Holt S."/>
            <person name="Cochrane G."/>
            <person name="Meng A."/>
            <person name="Brown T."/>
            <person name="Cohen L."/>
        </authorList>
    </citation>
    <scope>NUCLEOTIDE SEQUENCE</scope>
    <source>
        <strain evidence="2">CCMP1756</strain>
    </source>
</reference>